<protein>
    <submittedName>
        <fullName evidence="3">Uncharacterized protein</fullName>
    </submittedName>
</protein>
<evidence type="ECO:0000256" key="1">
    <source>
        <dbReference type="SAM" id="MobiDB-lite"/>
    </source>
</evidence>
<proteinExistence type="predicted"/>
<name>A0A7C9D3H0_OPUST</name>
<feature type="transmembrane region" description="Helical" evidence="2">
    <location>
        <begin position="162"/>
        <end position="179"/>
    </location>
</feature>
<keyword evidence="2" id="KW-0812">Transmembrane</keyword>
<dbReference type="EMBL" id="GISG01072070">
    <property type="protein sequence ID" value="MBA4630105.1"/>
    <property type="molecule type" value="Transcribed_RNA"/>
</dbReference>
<feature type="transmembrane region" description="Helical" evidence="2">
    <location>
        <begin position="94"/>
        <end position="114"/>
    </location>
</feature>
<organism evidence="3">
    <name type="scientific">Opuntia streptacantha</name>
    <name type="common">Prickly pear cactus</name>
    <name type="synonym">Opuntia cardona</name>
    <dbReference type="NCBI Taxonomy" id="393608"/>
    <lineage>
        <taxon>Eukaryota</taxon>
        <taxon>Viridiplantae</taxon>
        <taxon>Streptophyta</taxon>
        <taxon>Embryophyta</taxon>
        <taxon>Tracheophyta</taxon>
        <taxon>Spermatophyta</taxon>
        <taxon>Magnoliopsida</taxon>
        <taxon>eudicotyledons</taxon>
        <taxon>Gunneridae</taxon>
        <taxon>Pentapetalae</taxon>
        <taxon>Caryophyllales</taxon>
        <taxon>Cactineae</taxon>
        <taxon>Cactaceae</taxon>
        <taxon>Opuntioideae</taxon>
        <taxon>Opuntia</taxon>
    </lineage>
</organism>
<feature type="transmembrane region" description="Helical" evidence="2">
    <location>
        <begin position="126"/>
        <end position="150"/>
    </location>
</feature>
<evidence type="ECO:0000313" key="3">
    <source>
        <dbReference type="EMBL" id="MBA4630105.1"/>
    </source>
</evidence>
<sequence>MDTWLSRAPQQPIVKNFTAMFKSAKEKSVGLVSRTLNALGGNSTCMPRPEVGNPLQPSAGDDDDPPSLINADQRSPCRSKERQRRYQKNPADTISKIFISFSITAMSAPVIPAIHNRYHRSACYSWIPVSEVVIQWAATLLMIVGVYLGVRHPTISKWLQRFGHLLCLQGILIMQAPVLKLPPHYLLAPLLFIAVVLVVAFRFS</sequence>
<reference evidence="3" key="1">
    <citation type="journal article" date="2013" name="J. Plant Res.">
        <title>Effect of fungi and light on seed germination of three Opuntia species from semiarid lands of central Mexico.</title>
        <authorList>
            <person name="Delgado-Sanchez P."/>
            <person name="Jimenez-Bremont J.F."/>
            <person name="Guerrero-Gonzalez Mde L."/>
            <person name="Flores J."/>
        </authorList>
    </citation>
    <scope>NUCLEOTIDE SEQUENCE</scope>
    <source>
        <tissue evidence="3">Cladode</tissue>
    </source>
</reference>
<accession>A0A7C9D3H0</accession>
<keyword evidence="2" id="KW-0472">Membrane</keyword>
<reference evidence="3" key="2">
    <citation type="submission" date="2020-07" db="EMBL/GenBank/DDBJ databases">
        <authorList>
            <person name="Vera ALvarez R."/>
            <person name="Arias-Moreno D.M."/>
            <person name="Jimenez-Jacinto V."/>
            <person name="Jimenez-Bremont J.F."/>
            <person name="Swaminathan K."/>
            <person name="Moose S.P."/>
            <person name="Guerrero-Gonzalez M.L."/>
            <person name="Marino-Ramirez L."/>
            <person name="Landsman D."/>
            <person name="Rodriguez-Kessler M."/>
            <person name="Delgado-Sanchez P."/>
        </authorList>
    </citation>
    <scope>NUCLEOTIDE SEQUENCE</scope>
    <source>
        <tissue evidence="3">Cladode</tissue>
    </source>
</reference>
<dbReference type="AlphaFoldDB" id="A0A7C9D3H0"/>
<feature type="region of interest" description="Disordered" evidence="1">
    <location>
        <begin position="42"/>
        <end position="88"/>
    </location>
</feature>
<feature type="transmembrane region" description="Helical" evidence="2">
    <location>
        <begin position="185"/>
        <end position="203"/>
    </location>
</feature>
<keyword evidence="2" id="KW-1133">Transmembrane helix</keyword>
<evidence type="ECO:0000256" key="2">
    <source>
        <dbReference type="SAM" id="Phobius"/>
    </source>
</evidence>